<protein>
    <submittedName>
        <fullName evidence="1">Shikimate kinase</fullName>
    </submittedName>
</protein>
<evidence type="ECO:0000313" key="1">
    <source>
        <dbReference type="EMBL" id="SFT73559.1"/>
    </source>
</evidence>
<dbReference type="Gene3D" id="3.40.50.300">
    <property type="entry name" value="P-loop containing nucleotide triphosphate hydrolases"/>
    <property type="match status" value="1"/>
</dbReference>
<name>A0A1I7AF36_9HYPH</name>
<keyword evidence="1" id="KW-0808">Transferase</keyword>
<proteinExistence type="predicted"/>
<dbReference type="Proteomes" id="UP000183371">
    <property type="component" value="Unassembled WGS sequence"/>
</dbReference>
<dbReference type="EMBL" id="FPBD01000003">
    <property type="protein sequence ID" value="SFT73559.1"/>
    <property type="molecule type" value="Genomic_DNA"/>
</dbReference>
<reference evidence="2" key="1">
    <citation type="submission" date="2016-10" db="EMBL/GenBank/DDBJ databases">
        <authorList>
            <person name="Varghese N."/>
            <person name="Submissions S."/>
        </authorList>
    </citation>
    <scope>NUCLEOTIDE SEQUENCE [LARGE SCALE GENOMIC DNA]</scope>
    <source>
        <strain evidence="2">DSM 17465</strain>
    </source>
</reference>
<dbReference type="RefSeq" id="WP_054785453.1">
    <property type="nucleotide sequence ID" value="NZ_FPBD01000003.1"/>
</dbReference>
<organism evidence="1 2">
    <name type="scientific">Pseudovibrio denitrificans</name>
    <dbReference type="NCBI Taxonomy" id="258256"/>
    <lineage>
        <taxon>Bacteria</taxon>
        <taxon>Pseudomonadati</taxon>
        <taxon>Pseudomonadota</taxon>
        <taxon>Alphaproteobacteria</taxon>
        <taxon>Hyphomicrobiales</taxon>
        <taxon>Stappiaceae</taxon>
        <taxon>Pseudovibrio</taxon>
    </lineage>
</organism>
<dbReference type="SUPFAM" id="SSF52540">
    <property type="entry name" value="P-loop containing nucleoside triphosphate hydrolases"/>
    <property type="match status" value="1"/>
</dbReference>
<keyword evidence="1" id="KW-0418">Kinase</keyword>
<dbReference type="AlphaFoldDB" id="A0A1I7AF36"/>
<sequence>MENVLIYLVGFAGTGKLTIARALAEATSAKVVDNQWINNPIFGLLDHDRLTPYPEGVWRQIDKVRDAVLETVATLGAPHASYIFTHEGFEDDAGDRQIYEAIRETAQRRKARFLPVRLLCNEDEIAKRVVSPERALRLKSMDPERSRYAVRNSTVLKPNHENELTLDISDKQPADVVDLILKQVAHCKT</sequence>
<dbReference type="InterPro" id="IPR027417">
    <property type="entry name" value="P-loop_NTPase"/>
</dbReference>
<accession>A0A1I7AF36</accession>
<dbReference type="GO" id="GO:0016301">
    <property type="term" value="F:kinase activity"/>
    <property type="evidence" value="ECO:0007669"/>
    <property type="project" value="UniProtKB-KW"/>
</dbReference>
<keyword evidence="2" id="KW-1185">Reference proteome</keyword>
<gene>
    <name evidence="1" type="ORF">SAMN05444141_1032</name>
</gene>
<evidence type="ECO:0000313" key="2">
    <source>
        <dbReference type="Proteomes" id="UP000183371"/>
    </source>
</evidence>